<accession>A0AA88L1C3</accession>
<gene>
    <name evidence="1" type="ORF">QYM36_017670</name>
</gene>
<evidence type="ECO:0000313" key="2">
    <source>
        <dbReference type="Proteomes" id="UP001187531"/>
    </source>
</evidence>
<keyword evidence="2" id="KW-1185">Reference proteome</keyword>
<protein>
    <submittedName>
        <fullName evidence="1">Uncharacterized protein</fullName>
    </submittedName>
</protein>
<sequence length="151" mass="16753">MCTEESLVNRLLPSQLLLCWRAKSDSIKCELELPFPVVPASKFLAVVLSSDCTFTEHTEKLVKAGNALILTFTAICRFGCDSDSVKAAYVTYATPQLEYAALVWDLFDQKASYLYDKIEAIQKRTAVIITGSKVADHVRTLENLGLESTAR</sequence>
<evidence type="ECO:0000313" key="1">
    <source>
        <dbReference type="EMBL" id="KAK2704010.1"/>
    </source>
</evidence>
<dbReference type="Proteomes" id="UP001187531">
    <property type="component" value="Unassembled WGS sequence"/>
</dbReference>
<dbReference type="AlphaFoldDB" id="A0AA88L1C3"/>
<proteinExistence type="predicted"/>
<dbReference type="EMBL" id="JAVRJZ010000047">
    <property type="protein sequence ID" value="KAK2704010.1"/>
    <property type="molecule type" value="Genomic_DNA"/>
</dbReference>
<comment type="caution">
    <text evidence="1">The sequence shown here is derived from an EMBL/GenBank/DDBJ whole genome shotgun (WGS) entry which is preliminary data.</text>
</comment>
<organism evidence="1 2">
    <name type="scientific">Artemia franciscana</name>
    <name type="common">Brine shrimp</name>
    <name type="synonym">Artemia sanfranciscana</name>
    <dbReference type="NCBI Taxonomy" id="6661"/>
    <lineage>
        <taxon>Eukaryota</taxon>
        <taxon>Metazoa</taxon>
        <taxon>Ecdysozoa</taxon>
        <taxon>Arthropoda</taxon>
        <taxon>Crustacea</taxon>
        <taxon>Branchiopoda</taxon>
        <taxon>Anostraca</taxon>
        <taxon>Artemiidae</taxon>
        <taxon>Artemia</taxon>
    </lineage>
</organism>
<reference evidence="1" key="1">
    <citation type="submission" date="2023-07" db="EMBL/GenBank/DDBJ databases">
        <title>Chromosome-level genome assembly of Artemia franciscana.</title>
        <authorList>
            <person name="Jo E."/>
        </authorList>
    </citation>
    <scope>NUCLEOTIDE SEQUENCE</scope>
    <source>
        <tissue evidence="1">Whole body</tissue>
    </source>
</reference>
<name>A0AA88L1C3_ARTSF</name>